<dbReference type="SMART" id="SM00248">
    <property type="entry name" value="ANK"/>
    <property type="match status" value="2"/>
</dbReference>
<dbReference type="GO" id="GO:0045732">
    <property type="term" value="P:positive regulation of protein catabolic process"/>
    <property type="evidence" value="ECO:0007669"/>
    <property type="project" value="TreeGrafter"/>
</dbReference>
<keyword evidence="2" id="KW-0677">Repeat</keyword>
<dbReference type="PANTHER" id="PTHR24136:SF15">
    <property type="entry name" value="ANK_REP_REGION DOMAIN-CONTAINING PROTEIN"/>
    <property type="match status" value="1"/>
</dbReference>
<evidence type="ECO:0000256" key="3">
    <source>
        <dbReference type="ARBA" id="ARBA00023043"/>
    </source>
</evidence>
<dbReference type="PROSITE" id="PS50297">
    <property type="entry name" value="ANK_REP_REGION"/>
    <property type="match status" value="2"/>
</dbReference>
<dbReference type="GO" id="GO:0016567">
    <property type="term" value="P:protein ubiquitination"/>
    <property type="evidence" value="ECO:0007669"/>
    <property type="project" value="TreeGrafter"/>
</dbReference>
<evidence type="ECO:0000313" key="7">
    <source>
        <dbReference type="EMBL" id="KAG0584679.1"/>
    </source>
</evidence>
<reference evidence="7" key="1">
    <citation type="submission" date="2020-06" db="EMBL/GenBank/DDBJ databases">
        <title>WGS assembly of Ceratodon purpureus strain R40.</title>
        <authorList>
            <person name="Carey S.B."/>
            <person name="Jenkins J."/>
            <person name="Shu S."/>
            <person name="Lovell J.T."/>
            <person name="Sreedasyam A."/>
            <person name="Maumus F."/>
            <person name="Tiley G.P."/>
            <person name="Fernandez-Pozo N."/>
            <person name="Barry K."/>
            <person name="Chen C."/>
            <person name="Wang M."/>
            <person name="Lipzen A."/>
            <person name="Daum C."/>
            <person name="Saski C.A."/>
            <person name="Payton A.C."/>
            <person name="Mcbreen J.C."/>
            <person name="Conrad R.E."/>
            <person name="Kollar L.M."/>
            <person name="Olsson S."/>
            <person name="Huttunen S."/>
            <person name="Landis J.B."/>
            <person name="Wickett N.J."/>
            <person name="Johnson M.G."/>
            <person name="Rensing S.A."/>
            <person name="Grimwood J."/>
            <person name="Schmutz J."/>
            <person name="Mcdaniel S.F."/>
        </authorList>
    </citation>
    <scope>NUCLEOTIDE SEQUENCE</scope>
    <source>
        <strain evidence="7">R40</strain>
    </source>
</reference>
<dbReference type="PROSITE" id="PS50088">
    <property type="entry name" value="ANK_REPEAT"/>
    <property type="match status" value="2"/>
</dbReference>
<accession>A0A8T0INV9</accession>
<dbReference type="Pfam" id="PF12796">
    <property type="entry name" value="Ank_2"/>
    <property type="match status" value="1"/>
</dbReference>
<dbReference type="Pfam" id="PF00385">
    <property type="entry name" value="Chromo"/>
    <property type="match status" value="1"/>
</dbReference>
<keyword evidence="3 4" id="KW-0040">ANK repeat</keyword>
<evidence type="ECO:0000256" key="1">
    <source>
        <dbReference type="ARBA" id="ARBA00005949"/>
    </source>
</evidence>
<dbReference type="AlphaFoldDB" id="A0A8T0INV9"/>
<dbReference type="PROSITE" id="PS50013">
    <property type="entry name" value="CHROMO_2"/>
    <property type="match status" value="1"/>
</dbReference>
<dbReference type="InterPro" id="IPR000953">
    <property type="entry name" value="Chromo/chromo_shadow_dom"/>
</dbReference>
<comment type="caution">
    <text evidence="7">The sequence shown here is derived from an EMBL/GenBank/DDBJ whole genome shotgun (WGS) entry which is preliminary data.</text>
</comment>
<protein>
    <recommendedName>
        <fullName evidence="6">Chromo domain-containing protein</fullName>
    </recommendedName>
</protein>
<feature type="domain" description="Chromo" evidence="6">
    <location>
        <begin position="132"/>
        <end position="167"/>
    </location>
</feature>
<dbReference type="SUPFAM" id="SSF54160">
    <property type="entry name" value="Chromo domain-like"/>
    <property type="match status" value="1"/>
</dbReference>
<dbReference type="SMART" id="SM00298">
    <property type="entry name" value="CHROMO"/>
    <property type="match status" value="1"/>
</dbReference>
<feature type="repeat" description="ANK" evidence="4">
    <location>
        <begin position="242"/>
        <end position="274"/>
    </location>
</feature>
<organism evidence="7 8">
    <name type="scientific">Ceratodon purpureus</name>
    <name type="common">Fire moss</name>
    <name type="synonym">Dicranum purpureum</name>
    <dbReference type="NCBI Taxonomy" id="3225"/>
    <lineage>
        <taxon>Eukaryota</taxon>
        <taxon>Viridiplantae</taxon>
        <taxon>Streptophyta</taxon>
        <taxon>Embryophyta</taxon>
        <taxon>Bryophyta</taxon>
        <taxon>Bryophytina</taxon>
        <taxon>Bryopsida</taxon>
        <taxon>Dicranidae</taxon>
        <taxon>Pseudoditrichales</taxon>
        <taxon>Ditrichaceae</taxon>
        <taxon>Ceratodon</taxon>
    </lineage>
</organism>
<evidence type="ECO:0000259" key="6">
    <source>
        <dbReference type="PROSITE" id="PS50013"/>
    </source>
</evidence>
<evidence type="ECO:0000256" key="2">
    <source>
        <dbReference type="ARBA" id="ARBA00022737"/>
    </source>
</evidence>
<dbReference type="InterPro" id="IPR023780">
    <property type="entry name" value="Chromo_domain"/>
</dbReference>
<dbReference type="SUPFAM" id="SSF48403">
    <property type="entry name" value="Ankyrin repeat"/>
    <property type="match status" value="1"/>
</dbReference>
<dbReference type="PANTHER" id="PTHR24136">
    <property type="entry name" value="SOWAH (DROSOPHILA) HOMOLOG"/>
    <property type="match status" value="1"/>
</dbReference>
<evidence type="ECO:0000256" key="5">
    <source>
        <dbReference type="SAM" id="SignalP"/>
    </source>
</evidence>
<dbReference type="EMBL" id="CM026423">
    <property type="protein sequence ID" value="KAG0584679.1"/>
    <property type="molecule type" value="Genomic_DNA"/>
</dbReference>
<evidence type="ECO:0000313" key="8">
    <source>
        <dbReference type="Proteomes" id="UP000822688"/>
    </source>
</evidence>
<dbReference type="InterPro" id="IPR051573">
    <property type="entry name" value="Ankyrin-SOCS_box_domain"/>
</dbReference>
<dbReference type="InterPro" id="IPR016197">
    <property type="entry name" value="Chromo-like_dom_sf"/>
</dbReference>
<gene>
    <name evidence="7" type="ORF">KC19_3G227600</name>
</gene>
<keyword evidence="8" id="KW-1185">Reference proteome</keyword>
<dbReference type="Gene3D" id="2.40.50.40">
    <property type="match status" value="1"/>
</dbReference>
<keyword evidence="5" id="KW-0732">Signal</keyword>
<sequence>MAAMAALRASTTALLAAHSTTSASASASGSGSSTASLGVAGRVSCFGKGALVALRAGTGRGPLVVVRAQVEKSSVQERSVEEKDRDLAAAKVSFQDQYVEEKEEEEDEEGEDYGVDAADDAAFSAAREEDYGEVSKILASRVEDGQTQYLIEWKDDHPESWEPADNIARDLVFGYENPWWQAAKKADDLKLKELLDEDEGRNVDSIDEKGRTALFFAAGIGSEKCVRMLLEEGADLHWQDTEGFTALHLAAGYVHTSVVKVLLEYGANPEEEDNKGRSPLSLAQDLLERTPRNNPMQFARRLALDQVLYFCLRRNSVHELRSGLLLFPILPIYLSI</sequence>
<feature type="signal peptide" evidence="5">
    <location>
        <begin position="1"/>
        <end position="25"/>
    </location>
</feature>
<evidence type="ECO:0000256" key="4">
    <source>
        <dbReference type="PROSITE-ProRule" id="PRU00023"/>
    </source>
</evidence>
<comment type="similarity">
    <text evidence="1">Belongs to the ankyrin SOCS box (ASB) family.</text>
</comment>
<proteinExistence type="inferred from homology"/>
<feature type="chain" id="PRO_5035928367" description="Chromo domain-containing protein" evidence="5">
    <location>
        <begin position="26"/>
        <end position="336"/>
    </location>
</feature>
<feature type="repeat" description="ANK" evidence="4">
    <location>
        <begin position="209"/>
        <end position="241"/>
    </location>
</feature>
<dbReference type="Proteomes" id="UP000822688">
    <property type="component" value="Chromosome 3"/>
</dbReference>
<name>A0A8T0INV9_CERPU</name>
<dbReference type="Gene3D" id="1.25.40.20">
    <property type="entry name" value="Ankyrin repeat-containing domain"/>
    <property type="match status" value="1"/>
</dbReference>
<dbReference type="InterPro" id="IPR002110">
    <property type="entry name" value="Ankyrin_rpt"/>
</dbReference>
<dbReference type="InterPro" id="IPR036770">
    <property type="entry name" value="Ankyrin_rpt-contain_sf"/>
</dbReference>